<protein>
    <submittedName>
        <fullName evidence="1">Uncharacterized protein</fullName>
    </submittedName>
</protein>
<dbReference type="OrthoDB" id="9983199at2"/>
<evidence type="ECO:0000313" key="1">
    <source>
        <dbReference type="EMBL" id="RCS43230.1"/>
    </source>
</evidence>
<dbReference type="EMBL" id="QPEX01000039">
    <property type="protein sequence ID" value="RCS43230.1"/>
    <property type="molecule type" value="Genomic_DNA"/>
</dbReference>
<name>A0A368KMB1_9BACT</name>
<dbReference type="Proteomes" id="UP000253562">
    <property type="component" value="Unassembled WGS sequence"/>
</dbReference>
<dbReference type="PROSITE" id="PS51257">
    <property type="entry name" value="PROKAR_LIPOPROTEIN"/>
    <property type="match status" value="1"/>
</dbReference>
<evidence type="ECO:0000313" key="2">
    <source>
        <dbReference type="Proteomes" id="UP000253562"/>
    </source>
</evidence>
<gene>
    <name evidence="1" type="ORF">DTL42_18910</name>
</gene>
<sequence>MLGIDRLIIGCLVLLSIMFASGCFPSYPSGSSKYTNNLLIDNGIVYEHAVLSQVSGDSVLVVPKNTQVIVDETIVRPALTIQKKQMILGHPTKKVSIETNKQRMGVVACYGESETRLATYGEYTLPDHGGTSIQLTLTVPTETKVVYAEELGGSQSVGNAIVENETSDADAWVKVAANEMF</sequence>
<accession>A0A368KMB1</accession>
<comment type="caution">
    <text evidence="1">The sequence shown here is derived from an EMBL/GenBank/DDBJ whole genome shotgun (WGS) entry which is preliminary data.</text>
</comment>
<dbReference type="AlphaFoldDB" id="A0A368KMB1"/>
<reference evidence="1 2" key="1">
    <citation type="submission" date="2018-07" db="EMBL/GenBank/DDBJ databases">
        <title>Comparative genomes isolates from brazilian mangrove.</title>
        <authorList>
            <person name="De Araujo J.E."/>
            <person name="Taketani R.G."/>
            <person name="Silva M.C.P."/>
            <person name="Lourenco M.V."/>
            <person name="Oliveira V.M."/>
            <person name="Andreote F.D."/>
        </authorList>
    </citation>
    <scope>NUCLEOTIDE SEQUENCE [LARGE SCALE GENOMIC DNA]</scope>
    <source>
        <strain evidence="1 2">HEX PRIS-MGV</strain>
    </source>
</reference>
<proteinExistence type="predicted"/>
<dbReference type="RefSeq" id="WP_114370921.1">
    <property type="nucleotide sequence ID" value="NZ_QPEX01000039.1"/>
</dbReference>
<organism evidence="1 2">
    <name type="scientific">Bremerella cremea</name>
    <dbReference type="NCBI Taxonomy" id="1031537"/>
    <lineage>
        <taxon>Bacteria</taxon>
        <taxon>Pseudomonadati</taxon>
        <taxon>Planctomycetota</taxon>
        <taxon>Planctomycetia</taxon>
        <taxon>Pirellulales</taxon>
        <taxon>Pirellulaceae</taxon>
        <taxon>Bremerella</taxon>
    </lineage>
</organism>